<keyword evidence="1" id="KW-0408">Iron</keyword>
<dbReference type="PANTHER" id="PTHR42954">
    <property type="entry name" value="FE(2+) TRANSPORT PROTEIN A"/>
    <property type="match status" value="1"/>
</dbReference>
<dbReference type="GO" id="GO:0046914">
    <property type="term" value="F:transition metal ion binding"/>
    <property type="evidence" value="ECO:0007669"/>
    <property type="project" value="InterPro"/>
</dbReference>
<accession>A0A6M0RD38</accession>
<dbReference type="Pfam" id="PF04023">
    <property type="entry name" value="FeoA"/>
    <property type="match status" value="1"/>
</dbReference>
<protein>
    <submittedName>
        <fullName evidence="3">Ferrous iron transport protein A</fullName>
    </submittedName>
</protein>
<dbReference type="SUPFAM" id="SSF50037">
    <property type="entry name" value="C-terminal domain of transcriptional repressors"/>
    <property type="match status" value="1"/>
</dbReference>
<feature type="domain" description="Ferrous iron transporter FeoA-like" evidence="2">
    <location>
        <begin position="4"/>
        <end position="76"/>
    </location>
</feature>
<dbReference type="Proteomes" id="UP000473885">
    <property type="component" value="Unassembled WGS sequence"/>
</dbReference>
<dbReference type="RefSeq" id="WP_050608173.1">
    <property type="nucleotide sequence ID" value="NZ_CABKUB010000006.1"/>
</dbReference>
<gene>
    <name evidence="3" type="ORF">FDF74_07990</name>
</gene>
<dbReference type="OrthoDB" id="9811076at2"/>
<dbReference type="EMBL" id="SXDP01000005">
    <property type="protein sequence ID" value="NEZ47148.1"/>
    <property type="molecule type" value="Genomic_DNA"/>
</dbReference>
<dbReference type="SMART" id="SM00899">
    <property type="entry name" value="FeoA"/>
    <property type="match status" value="1"/>
</dbReference>
<proteinExistence type="predicted"/>
<organism evidence="3 4">
    <name type="scientific">Clostridium niameyense</name>
    <dbReference type="NCBI Taxonomy" id="1622073"/>
    <lineage>
        <taxon>Bacteria</taxon>
        <taxon>Bacillati</taxon>
        <taxon>Bacillota</taxon>
        <taxon>Clostridia</taxon>
        <taxon>Eubacteriales</taxon>
        <taxon>Clostridiaceae</taxon>
        <taxon>Clostridium</taxon>
    </lineage>
</organism>
<evidence type="ECO:0000313" key="4">
    <source>
        <dbReference type="Proteomes" id="UP000473885"/>
    </source>
</evidence>
<dbReference type="InterPro" id="IPR052713">
    <property type="entry name" value="FeoA"/>
</dbReference>
<sequence length="77" mass="8510">MEKDYLNNVKVNSTVKVVGITPGSKVKRRLLDMGITKSTQITVDGKAPMGDPISITLRGYHLTLRENEAKDILVEVI</sequence>
<comment type="caution">
    <text evidence="3">The sequence shown here is derived from an EMBL/GenBank/DDBJ whole genome shotgun (WGS) entry which is preliminary data.</text>
</comment>
<dbReference type="InterPro" id="IPR038157">
    <property type="entry name" value="FeoA_core_dom"/>
</dbReference>
<name>A0A6M0RD38_9CLOT</name>
<evidence type="ECO:0000256" key="1">
    <source>
        <dbReference type="ARBA" id="ARBA00023004"/>
    </source>
</evidence>
<dbReference type="AlphaFoldDB" id="A0A6M0RD38"/>
<dbReference type="Gene3D" id="2.30.30.90">
    <property type="match status" value="1"/>
</dbReference>
<dbReference type="PANTHER" id="PTHR42954:SF2">
    <property type="entry name" value="FE(2+) TRANSPORT PROTEIN A"/>
    <property type="match status" value="1"/>
</dbReference>
<reference evidence="3 4" key="1">
    <citation type="submission" date="2019-04" db="EMBL/GenBank/DDBJ databases">
        <title>Genome sequencing of Clostridium botulinum Groups I-IV and Clostridium butyricum.</title>
        <authorList>
            <person name="Brunt J."/>
            <person name="Van Vliet A.H.M."/>
            <person name="Stringer S.C."/>
            <person name="Carter A.T."/>
            <person name="Peck M.W."/>
        </authorList>
    </citation>
    <scope>NUCLEOTIDE SEQUENCE [LARGE SCALE GENOMIC DNA]</scope>
    <source>
        <strain evidence="3 4">IFR 18/094</strain>
    </source>
</reference>
<keyword evidence="4" id="KW-1185">Reference proteome</keyword>
<dbReference type="InterPro" id="IPR008988">
    <property type="entry name" value="Transcriptional_repressor_C"/>
</dbReference>
<evidence type="ECO:0000313" key="3">
    <source>
        <dbReference type="EMBL" id="NEZ47148.1"/>
    </source>
</evidence>
<dbReference type="InterPro" id="IPR007167">
    <property type="entry name" value="Fe-transptr_FeoA-like"/>
</dbReference>
<evidence type="ECO:0000259" key="2">
    <source>
        <dbReference type="SMART" id="SM00899"/>
    </source>
</evidence>